<dbReference type="EMBL" id="JBJQND010000006">
    <property type="protein sequence ID" value="KAL3874866.1"/>
    <property type="molecule type" value="Genomic_DNA"/>
</dbReference>
<organism evidence="1 2">
    <name type="scientific">Sinanodonta woodiana</name>
    <name type="common">Chinese pond mussel</name>
    <name type="synonym">Anodonta woodiana</name>
    <dbReference type="NCBI Taxonomy" id="1069815"/>
    <lineage>
        <taxon>Eukaryota</taxon>
        <taxon>Metazoa</taxon>
        <taxon>Spiralia</taxon>
        <taxon>Lophotrochozoa</taxon>
        <taxon>Mollusca</taxon>
        <taxon>Bivalvia</taxon>
        <taxon>Autobranchia</taxon>
        <taxon>Heteroconchia</taxon>
        <taxon>Palaeoheterodonta</taxon>
        <taxon>Unionida</taxon>
        <taxon>Unionoidea</taxon>
        <taxon>Unionidae</taxon>
        <taxon>Unioninae</taxon>
        <taxon>Sinanodonta</taxon>
    </lineage>
</organism>
<evidence type="ECO:0000313" key="2">
    <source>
        <dbReference type="Proteomes" id="UP001634394"/>
    </source>
</evidence>
<feature type="non-terminal residue" evidence="1">
    <location>
        <position position="1"/>
    </location>
</feature>
<gene>
    <name evidence="1" type="ORF">ACJMK2_037823</name>
</gene>
<proteinExistence type="predicted"/>
<feature type="non-terminal residue" evidence="1">
    <location>
        <position position="240"/>
    </location>
</feature>
<comment type="caution">
    <text evidence="1">The sequence shown here is derived from an EMBL/GenBank/DDBJ whole genome shotgun (WGS) entry which is preliminary data.</text>
</comment>
<protein>
    <submittedName>
        <fullName evidence="1">Uncharacterized protein</fullName>
    </submittedName>
</protein>
<reference evidence="1 2" key="1">
    <citation type="submission" date="2024-11" db="EMBL/GenBank/DDBJ databases">
        <title>Chromosome-level genome assembly of the freshwater bivalve Anodonta woodiana.</title>
        <authorList>
            <person name="Chen X."/>
        </authorList>
    </citation>
    <scope>NUCLEOTIDE SEQUENCE [LARGE SCALE GENOMIC DNA]</scope>
    <source>
        <strain evidence="1">MN2024</strain>
        <tissue evidence="1">Gills</tissue>
    </source>
</reference>
<dbReference type="Proteomes" id="UP001634394">
    <property type="component" value="Unassembled WGS sequence"/>
</dbReference>
<sequence length="240" mass="25845">VTFTYRLAWERGTGPCGYGCSETDIGRTGNSSSSMLSDLHWTCSIGCGASPVKIGGINYTLTSVSQHSNGWEQGEGFFKYELKDHDQYSIILENIPWTPNNGSSASSLGIMKAVVDLSIRGDTHKPNGSPYASLPSIIGIPYNCSTTITLPVNDPDGDLVQCRWADADECGAGCSNVPPNTIILDQMNCTLTVSASASTLNIIDFKYRLTLVVEDFPRNFLDFGGRNLSSSNRISAVPVQ</sequence>
<dbReference type="AlphaFoldDB" id="A0ABD3WLL9"/>
<keyword evidence="2" id="KW-1185">Reference proteome</keyword>
<name>A0ABD3WLL9_SINWO</name>
<evidence type="ECO:0000313" key="1">
    <source>
        <dbReference type="EMBL" id="KAL3874866.1"/>
    </source>
</evidence>
<accession>A0ABD3WLL9</accession>